<gene>
    <name evidence="2" type="ORF">EJB05_31193</name>
</gene>
<feature type="compositionally biased region" description="Polar residues" evidence="1">
    <location>
        <begin position="226"/>
        <end position="245"/>
    </location>
</feature>
<proteinExistence type="predicted"/>
<dbReference type="OrthoDB" id="683117at2759"/>
<feature type="non-terminal residue" evidence="2">
    <location>
        <position position="1"/>
    </location>
</feature>
<dbReference type="PANTHER" id="PTHR47851">
    <property type="entry name" value="OS06G0588700 PROTEIN-RELATED"/>
    <property type="match status" value="1"/>
</dbReference>
<feature type="compositionally biased region" description="Acidic residues" evidence="1">
    <location>
        <begin position="197"/>
        <end position="225"/>
    </location>
</feature>
<feature type="compositionally biased region" description="Acidic residues" evidence="1">
    <location>
        <begin position="178"/>
        <end position="189"/>
    </location>
</feature>
<accession>A0A5J9UE84</accession>
<feature type="region of interest" description="Disordered" evidence="1">
    <location>
        <begin position="88"/>
        <end position="245"/>
    </location>
</feature>
<protein>
    <submittedName>
        <fullName evidence="2">Uncharacterized protein</fullName>
    </submittedName>
</protein>
<evidence type="ECO:0000256" key="1">
    <source>
        <dbReference type="SAM" id="MobiDB-lite"/>
    </source>
</evidence>
<feature type="compositionally biased region" description="Acidic residues" evidence="1">
    <location>
        <begin position="157"/>
        <end position="167"/>
    </location>
</feature>
<dbReference type="PANTHER" id="PTHR47851:SF5">
    <property type="entry name" value="MYB_SANT-LIKE DOMAIN-CONTAINING PROTEIN"/>
    <property type="match status" value="1"/>
</dbReference>
<reference evidence="2 3" key="1">
    <citation type="journal article" date="2019" name="Sci. Rep.">
        <title>A high-quality genome of Eragrostis curvula grass provides insights into Poaceae evolution and supports new strategies to enhance forage quality.</title>
        <authorList>
            <person name="Carballo J."/>
            <person name="Santos B.A.C.M."/>
            <person name="Zappacosta D."/>
            <person name="Garbus I."/>
            <person name="Selva J.P."/>
            <person name="Gallo C.A."/>
            <person name="Diaz A."/>
            <person name="Albertini E."/>
            <person name="Caccamo M."/>
            <person name="Echenique V."/>
        </authorList>
    </citation>
    <scope>NUCLEOTIDE SEQUENCE [LARGE SCALE GENOMIC DNA]</scope>
    <source>
        <strain evidence="3">cv. Victoria</strain>
        <tissue evidence="2">Leaf</tissue>
    </source>
</reference>
<feature type="region of interest" description="Disordered" evidence="1">
    <location>
        <begin position="1"/>
        <end position="46"/>
    </location>
</feature>
<dbReference type="AlphaFoldDB" id="A0A5J9UE84"/>
<evidence type="ECO:0000313" key="2">
    <source>
        <dbReference type="EMBL" id="TVU21551.1"/>
    </source>
</evidence>
<organism evidence="2 3">
    <name type="scientific">Eragrostis curvula</name>
    <name type="common">weeping love grass</name>
    <dbReference type="NCBI Taxonomy" id="38414"/>
    <lineage>
        <taxon>Eukaryota</taxon>
        <taxon>Viridiplantae</taxon>
        <taxon>Streptophyta</taxon>
        <taxon>Embryophyta</taxon>
        <taxon>Tracheophyta</taxon>
        <taxon>Spermatophyta</taxon>
        <taxon>Magnoliopsida</taxon>
        <taxon>Liliopsida</taxon>
        <taxon>Poales</taxon>
        <taxon>Poaceae</taxon>
        <taxon>PACMAD clade</taxon>
        <taxon>Chloridoideae</taxon>
        <taxon>Eragrostideae</taxon>
        <taxon>Eragrostidinae</taxon>
        <taxon>Eragrostis</taxon>
    </lineage>
</organism>
<dbReference type="Proteomes" id="UP000324897">
    <property type="component" value="Unassembled WGS sequence"/>
</dbReference>
<feature type="compositionally biased region" description="Basic residues" evidence="1">
    <location>
        <begin position="24"/>
        <end position="39"/>
    </location>
</feature>
<dbReference type="EMBL" id="RWGY01000026">
    <property type="protein sequence ID" value="TVU21551.1"/>
    <property type="molecule type" value="Genomic_DNA"/>
</dbReference>
<name>A0A5J9UE84_9POAL</name>
<feature type="non-terminal residue" evidence="2">
    <location>
        <position position="327"/>
    </location>
</feature>
<comment type="caution">
    <text evidence="2">The sequence shown here is derived from an EMBL/GenBank/DDBJ whole genome shotgun (WGS) entry which is preliminary data.</text>
</comment>
<dbReference type="Gramene" id="TVU21551">
    <property type="protein sequence ID" value="TVU21551"/>
    <property type="gene ID" value="EJB05_31193"/>
</dbReference>
<evidence type="ECO:0000313" key="3">
    <source>
        <dbReference type="Proteomes" id="UP000324897"/>
    </source>
</evidence>
<keyword evidence="3" id="KW-1185">Reference proteome</keyword>
<sequence length="327" mass="34583">MNRTASSSSIISPPRWRASTERRTRIRRRRNPTRHRRARSPVQSLGFRGTITGARSYPFAAYPSANASPGAAARQFFVPPGAAARPEAIPGGVSGGAGPLARGEGKRRATTHQGHGEWKKLKGGPPVREKEQHIVVDGSGFAGEQVGASDVGHGEEASEGTEGEDEQGGAGDVGQGEEASEGTEGEDEQAGAGDVGQGEDEQVSEGSEGEDEQAGEGTEGEDEQVSEGSASLTSGGWNDTATSSWKGRQDPMIKIMEDILETLKANSAVANKFMLGEFMRESIKKVMALAVDCGAAQGSIEHFMAMKLFVKAGYRDMFLTMTKEGRL</sequence>
<feature type="compositionally biased region" description="Low complexity" evidence="1">
    <location>
        <begin position="1"/>
        <end position="17"/>
    </location>
</feature>